<evidence type="ECO:0000256" key="9">
    <source>
        <dbReference type="ARBA" id="ARBA00022801"/>
    </source>
</evidence>
<evidence type="ECO:0000256" key="7">
    <source>
        <dbReference type="ARBA" id="ARBA00022723"/>
    </source>
</evidence>
<dbReference type="AlphaFoldDB" id="A0A9Q0MIF5"/>
<organism evidence="17 18">
    <name type="scientific">Pseudolycoriella hygida</name>
    <dbReference type="NCBI Taxonomy" id="35572"/>
    <lineage>
        <taxon>Eukaryota</taxon>
        <taxon>Metazoa</taxon>
        <taxon>Ecdysozoa</taxon>
        <taxon>Arthropoda</taxon>
        <taxon>Hexapoda</taxon>
        <taxon>Insecta</taxon>
        <taxon>Pterygota</taxon>
        <taxon>Neoptera</taxon>
        <taxon>Endopterygota</taxon>
        <taxon>Diptera</taxon>
        <taxon>Nematocera</taxon>
        <taxon>Sciaroidea</taxon>
        <taxon>Sciaridae</taxon>
        <taxon>Pseudolycoriella</taxon>
    </lineage>
</organism>
<keyword evidence="18" id="KW-1185">Reference proteome</keyword>
<keyword evidence="11" id="KW-0482">Metalloprotease</keyword>
<keyword evidence="6" id="KW-0645">Protease</keyword>
<dbReference type="Gene3D" id="1.25.50.20">
    <property type="match status" value="1"/>
</dbReference>
<proteinExistence type="inferred from homology"/>
<evidence type="ECO:0000256" key="12">
    <source>
        <dbReference type="ARBA" id="ARBA00023136"/>
    </source>
</evidence>
<evidence type="ECO:0000256" key="1">
    <source>
        <dbReference type="ARBA" id="ARBA00001947"/>
    </source>
</evidence>
<dbReference type="Proteomes" id="UP001151699">
    <property type="component" value="Unassembled WGS sequence"/>
</dbReference>
<evidence type="ECO:0000256" key="5">
    <source>
        <dbReference type="ARBA" id="ARBA00022622"/>
    </source>
</evidence>
<dbReference type="Pfam" id="PF11838">
    <property type="entry name" value="ERAP1_C"/>
    <property type="match status" value="1"/>
</dbReference>
<dbReference type="GO" id="GO:0043171">
    <property type="term" value="P:peptide catabolic process"/>
    <property type="evidence" value="ECO:0007669"/>
    <property type="project" value="TreeGrafter"/>
</dbReference>
<evidence type="ECO:0000256" key="13">
    <source>
        <dbReference type="ARBA" id="ARBA00023180"/>
    </source>
</evidence>
<comment type="similarity">
    <text evidence="3">Belongs to the peptidase M1 family.</text>
</comment>
<comment type="cofactor">
    <cofactor evidence="1">
        <name>Zn(2+)</name>
        <dbReference type="ChEBI" id="CHEBI:29105"/>
    </cofactor>
</comment>
<gene>
    <name evidence="17" type="primary">APN2_1</name>
    <name evidence="17" type="ORF">Bhyg_17115</name>
</gene>
<keyword evidence="8" id="KW-0732">Signal</keyword>
<evidence type="ECO:0000313" key="18">
    <source>
        <dbReference type="Proteomes" id="UP001151699"/>
    </source>
</evidence>
<keyword evidence="4" id="KW-1003">Cell membrane</keyword>
<evidence type="ECO:0000256" key="6">
    <source>
        <dbReference type="ARBA" id="ARBA00022670"/>
    </source>
</evidence>
<evidence type="ECO:0000313" key="17">
    <source>
        <dbReference type="EMBL" id="KAJ6625714.1"/>
    </source>
</evidence>
<accession>A0A9Q0MIF5</accession>
<protein>
    <submittedName>
        <fullName evidence="17">Aminopeptidase N</fullName>
    </submittedName>
</protein>
<dbReference type="EMBL" id="WJQU01003322">
    <property type="protein sequence ID" value="KAJ6625714.1"/>
    <property type="molecule type" value="Genomic_DNA"/>
</dbReference>
<sequence length="277" mass="32001">MEYDNQLFAESKSRSMSHYTDDPSEVNSLFDEVVYGKAGAVLRMFMHAFTENSFRKGLKYYLTDNAYDSVTEEDLFDGLKLAVKEDGTLDENLSVHEIFSSWSNQAGLPLLTVNRNYSDNTIQITQESCVDKSSKHASWWIPYNFDTANNIEQNKTTPDGWLAKGVQSMVIRPTEQKSWSTNDWVIFNRQQTGYYRVLYDERNYQMILDDYKSGRIEKIHSLNRAQLMDDLGYFARSGRLPYSLFFEFFKQIAHGTDKATITGSNGKITDLLNFEKS</sequence>
<name>A0A9Q0MIF5_9DIPT</name>
<dbReference type="GO" id="GO:0005615">
    <property type="term" value="C:extracellular space"/>
    <property type="evidence" value="ECO:0007669"/>
    <property type="project" value="TreeGrafter"/>
</dbReference>
<keyword evidence="9" id="KW-0378">Hydrolase</keyword>
<dbReference type="Pfam" id="PF01433">
    <property type="entry name" value="Peptidase_M1"/>
    <property type="match status" value="1"/>
</dbReference>
<dbReference type="GO" id="GO:0006508">
    <property type="term" value="P:proteolysis"/>
    <property type="evidence" value="ECO:0007669"/>
    <property type="project" value="UniProtKB-KW"/>
</dbReference>
<dbReference type="InterPro" id="IPR014782">
    <property type="entry name" value="Peptidase_M1_dom"/>
</dbReference>
<keyword evidence="12" id="KW-0472">Membrane</keyword>
<evidence type="ECO:0000256" key="4">
    <source>
        <dbReference type="ARBA" id="ARBA00022475"/>
    </source>
</evidence>
<keyword evidence="7" id="KW-0479">Metal-binding</keyword>
<dbReference type="GO" id="GO:0042277">
    <property type="term" value="F:peptide binding"/>
    <property type="evidence" value="ECO:0007669"/>
    <property type="project" value="TreeGrafter"/>
</dbReference>
<feature type="domain" description="ERAP1-like C-terminal" evidence="16">
    <location>
        <begin position="184"/>
        <end position="258"/>
    </location>
</feature>
<dbReference type="InterPro" id="IPR050344">
    <property type="entry name" value="Peptidase_M1_aminopeptidases"/>
</dbReference>
<evidence type="ECO:0000256" key="10">
    <source>
        <dbReference type="ARBA" id="ARBA00022833"/>
    </source>
</evidence>
<comment type="caution">
    <text evidence="17">The sequence shown here is derived from an EMBL/GenBank/DDBJ whole genome shotgun (WGS) entry which is preliminary data.</text>
</comment>
<dbReference type="GO" id="GO:0005737">
    <property type="term" value="C:cytoplasm"/>
    <property type="evidence" value="ECO:0007669"/>
    <property type="project" value="TreeGrafter"/>
</dbReference>
<dbReference type="OrthoDB" id="10031169at2759"/>
<dbReference type="GO" id="GO:0008270">
    <property type="term" value="F:zinc ion binding"/>
    <property type="evidence" value="ECO:0007669"/>
    <property type="project" value="InterPro"/>
</dbReference>
<dbReference type="FunFam" id="2.60.40.1910:FF:000008">
    <property type="entry name" value="Aminopeptidase"/>
    <property type="match status" value="1"/>
</dbReference>
<dbReference type="GO" id="GO:0070006">
    <property type="term" value="F:metalloaminopeptidase activity"/>
    <property type="evidence" value="ECO:0007669"/>
    <property type="project" value="TreeGrafter"/>
</dbReference>
<feature type="domain" description="Peptidase M1 membrane alanine aminopeptidase" evidence="15">
    <location>
        <begin position="11"/>
        <end position="102"/>
    </location>
</feature>
<evidence type="ECO:0000256" key="3">
    <source>
        <dbReference type="ARBA" id="ARBA00010136"/>
    </source>
</evidence>
<dbReference type="InterPro" id="IPR024571">
    <property type="entry name" value="ERAP1-like_C_dom"/>
</dbReference>
<dbReference type="PANTHER" id="PTHR11533">
    <property type="entry name" value="PROTEASE M1 ZINC METALLOPROTEASE"/>
    <property type="match status" value="1"/>
</dbReference>
<keyword evidence="10" id="KW-0862">Zinc</keyword>
<dbReference type="GO" id="GO:0005886">
    <property type="term" value="C:plasma membrane"/>
    <property type="evidence" value="ECO:0007669"/>
    <property type="project" value="UniProtKB-SubCell"/>
</dbReference>
<evidence type="ECO:0000256" key="11">
    <source>
        <dbReference type="ARBA" id="ARBA00023049"/>
    </source>
</evidence>
<evidence type="ECO:0000256" key="8">
    <source>
        <dbReference type="ARBA" id="ARBA00022729"/>
    </source>
</evidence>
<evidence type="ECO:0000256" key="2">
    <source>
        <dbReference type="ARBA" id="ARBA00004609"/>
    </source>
</evidence>
<evidence type="ECO:0000256" key="14">
    <source>
        <dbReference type="ARBA" id="ARBA00023288"/>
    </source>
</evidence>
<evidence type="ECO:0000259" key="16">
    <source>
        <dbReference type="Pfam" id="PF11838"/>
    </source>
</evidence>
<dbReference type="PANTHER" id="PTHR11533:SF290">
    <property type="entry name" value="AMINOPEPTIDASE"/>
    <property type="match status" value="1"/>
</dbReference>
<keyword evidence="5" id="KW-0336">GPI-anchor</keyword>
<evidence type="ECO:0000259" key="15">
    <source>
        <dbReference type="Pfam" id="PF01433"/>
    </source>
</evidence>
<dbReference type="Gene3D" id="1.10.390.10">
    <property type="entry name" value="Neutral Protease Domain 2"/>
    <property type="match status" value="1"/>
</dbReference>
<dbReference type="SUPFAM" id="SSF55486">
    <property type="entry name" value="Metalloproteases ('zincins'), catalytic domain"/>
    <property type="match status" value="1"/>
</dbReference>
<reference evidence="17" key="1">
    <citation type="submission" date="2022-07" db="EMBL/GenBank/DDBJ databases">
        <authorList>
            <person name="Trinca V."/>
            <person name="Uliana J.V.C."/>
            <person name="Torres T.T."/>
            <person name="Ward R.J."/>
            <person name="Monesi N."/>
        </authorList>
    </citation>
    <scope>NUCLEOTIDE SEQUENCE</scope>
    <source>
        <strain evidence="17">HSMRA1968</strain>
        <tissue evidence="17">Whole embryos</tissue>
    </source>
</reference>
<keyword evidence="14" id="KW-0449">Lipoprotein</keyword>
<dbReference type="Gene3D" id="2.60.40.1910">
    <property type="match status" value="1"/>
</dbReference>
<dbReference type="InterPro" id="IPR027268">
    <property type="entry name" value="Peptidase_M4/M1_CTD_sf"/>
</dbReference>
<keyword evidence="13" id="KW-0325">Glycoprotein</keyword>
<comment type="subcellular location">
    <subcellularLocation>
        <location evidence="2">Cell membrane</location>
        <topology evidence="2">Lipid-anchor</topology>
        <topology evidence="2">GPI-anchor</topology>
    </subcellularLocation>
</comment>
<dbReference type="GO" id="GO:0098552">
    <property type="term" value="C:side of membrane"/>
    <property type="evidence" value="ECO:0007669"/>
    <property type="project" value="UniProtKB-KW"/>
</dbReference>
<keyword evidence="17" id="KW-0031">Aminopeptidase</keyword>